<dbReference type="PANTHER" id="PTHR48099:SF5">
    <property type="entry name" value="C-1-TETRAHYDROFOLATE SYNTHASE, CYTOPLASMIC"/>
    <property type="match status" value="1"/>
</dbReference>
<dbReference type="InterPro" id="IPR046346">
    <property type="entry name" value="Aminoacid_DH-like_N_sf"/>
</dbReference>
<evidence type="ECO:0000256" key="1">
    <source>
        <dbReference type="ARBA" id="ARBA00004777"/>
    </source>
</evidence>
<comment type="subunit">
    <text evidence="2">Homodimer.</text>
</comment>
<evidence type="ECO:0000256" key="3">
    <source>
        <dbReference type="ARBA" id="ARBA00012776"/>
    </source>
</evidence>
<accession>A0AAD4NE49</accession>
<dbReference type="GO" id="GO:0004488">
    <property type="term" value="F:methylenetetrahydrofolate dehydrogenase (NADP+) activity"/>
    <property type="evidence" value="ECO:0007669"/>
    <property type="project" value="InterPro"/>
</dbReference>
<comment type="caution">
    <text evidence="11">The sequence shown here is derived from an EMBL/GenBank/DDBJ whole genome shotgun (WGS) entry which is preliminary data.</text>
</comment>
<evidence type="ECO:0000256" key="9">
    <source>
        <dbReference type="ARBA" id="ARBA00036357"/>
    </source>
</evidence>
<dbReference type="EC" id="3.5.4.9" evidence="3"/>
<proteinExistence type="predicted"/>
<dbReference type="GO" id="GO:0035999">
    <property type="term" value="P:tetrahydrofolate interconversion"/>
    <property type="evidence" value="ECO:0007669"/>
    <property type="project" value="TreeGrafter"/>
</dbReference>
<evidence type="ECO:0000259" key="10">
    <source>
        <dbReference type="Pfam" id="PF00763"/>
    </source>
</evidence>
<sequence length="133" mass="14584">MAKIIDGKEISQRVLDEVSTKLRAVQQDHPNFKPTLAIVQVGNRSDSNVYIGVKLKKAAEVGLGTRLIKLSEQTSEAQLNAQIDALNYDKSVHGIIVQLPLDTVSKIDADSVIDRIDQTKDVDGLTRENAGEF</sequence>
<comment type="catalytic activity">
    <reaction evidence="9">
        <text>(6R)-5,10-methenyltetrahydrofolate + H2O = (6R)-10-formyltetrahydrofolate + H(+)</text>
        <dbReference type="Rhea" id="RHEA:23700"/>
        <dbReference type="ChEBI" id="CHEBI:15377"/>
        <dbReference type="ChEBI" id="CHEBI:15378"/>
        <dbReference type="ChEBI" id="CHEBI:57455"/>
        <dbReference type="ChEBI" id="CHEBI:195366"/>
        <dbReference type="EC" id="3.5.4.9"/>
    </reaction>
</comment>
<dbReference type="PANTHER" id="PTHR48099">
    <property type="entry name" value="C-1-TETRAHYDROFOLATE SYNTHASE, CYTOPLASMIC-RELATED"/>
    <property type="match status" value="1"/>
</dbReference>
<feature type="domain" description="Tetrahydrofolate dehydrogenase/cyclohydrolase catalytic" evidence="10">
    <location>
        <begin position="5"/>
        <end position="123"/>
    </location>
</feature>
<name>A0AAD4NE49_9BILA</name>
<dbReference type="Proteomes" id="UP001201812">
    <property type="component" value="Unassembled WGS sequence"/>
</dbReference>
<keyword evidence="12" id="KW-1185">Reference proteome</keyword>
<keyword evidence="6" id="KW-0521">NADP</keyword>
<evidence type="ECO:0000256" key="4">
    <source>
        <dbReference type="ARBA" id="ARBA00022563"/>
    </source>
</evidence>
<evidence type="ECO:0000256" key="8">
    <source>
        <dbReference type="ARBA" id="ARBA00023268"/>
    </source>
</evidence>
<evidence type="ECO:0000313" key="11">
    <source>
        <dbReference type="EMBL" id="KAI1725682.1"/>
    </source>
</evidence>
<dbReference type="AlphaFoldDB" id="A0AAD4NE49"/>
<dbReference type="InterPro" id="IPR020630">
    <property type="entry name" value="THF_DH/CycHdrlase_cat_dom"/>
</dbReference>
<dbReference type="GO" id="GO:0004477">
    <property type="term" value="F:methenyltetrahydrofolate cyclohydrolase activity"/>
    <property type="evidence" value="ECO:0007669"/>
    <property type="project" value="UniProtKB-EC"/>
</dbReference>
<comment type="pathway">
    <text evidence="1">One-carbon metabolism; tetrahydrofolate interconversion.</text>
</comment>
<organism evidence="11 12">
    <name type="scientific">Ditylenchus destructor</name>
    <dbReference type="NCBI Taxonomy" id="166010"/>
    <lineage>
        <taxon>Eukaryota</taxon>
        <taxon>Metazoa</taxon>
        <taxon>Ecdysozoa</taxon>
        <taxon>Nematoda</taxon>
        <taxon>Chromadorea</taxon>
        <taxon>Rhabditida</taxon>
        <taxon>Tylenchina</taxon>
        <taxon>Tylenchomorpha</taxon>
        <taxon>Sphaerularioidea</taxon>
        <taxon>Anguinidae</taxon>
        <taxon>Anguininae</taxon>
        <taxon>Ditylenchus</taxon>
    </lineage>
</organism>
<evidence type="ECO:0000313" key="12">
    <source>
        <dbReference type="Proteomes" id="UP001201812"/>
    </source>
</evidence>
<evidence type="ECO:0000256" key="5">
    <source>
        <dbReference type="ARBA" id="ARBA00022801"/>
    </source>
</evidence>
<dbReference type="FunFam" id="3.40.50.10860:FF:000005">
    <property type="entry name" value="C-1-tetrahydrofolate synthase, cytoplasmic, putative"/>
    <property type="match status" value="1"/>
</dbReference>
<evidence type="ECO:0000256" key="7">
    <source>
        <dbReference type="ARBA" id="ARBA00023002"/>
    </source>
</evidence>
<evidence type="ECO:0000256" key="6">
    <source>
        <dbReference type="ARBA" id="ARBA00022857"/>
    </source>
</evidence>
<dbReference type="Gene3D" id="3.40.50.10860">
    <property type="entry name" value="Leucine Dehydrogenase, chain A, domain 1"/>
    <property type="match status" value="1"/>
</dbReference>
<keyword evidence="8" id="KW-0511">Multifunctional enzyme</keyword>
<keyword evidence="7" id="KW-0560">Oxidoreductase</keyword>
<keyword evidence="5" id="KW-0378">Hydrolase</keyword>
<dbReference type="GO" id="GO:0005829">
    <property type="term" value="C:cytosol"/>
    <property type="evidence" value="ECO:0007669"/>
    <property type="project" value="TreeGrafter"/>
</dbReference>
<keyword evidence="4" id="KW-0554">One-carbon metabolism</keyword>
<dbReference type="EMBL" id="JAKKPZ010000002">
    <property type="protein sequence ID" value="KAI1725682.1"/>
    <property type="molecule type" value="Genomic_DNA"/>
</dbReference>
<dbReference type="SUPFAM" id="SSF53223">
    <property type="entry name" value="Aminoacid dehydrogenase-like, N-terminal domain"/>
    <property type="match status" value="1"/>
</dbReference>
<dbReference type="InterPro" id="IPR000672">
    <property type="entry name" value="THF_DH/CycHdrlase"/>
</dbReference>
<protein>
    <recommendedName>
        <fullName evidence="3">methenyltetrahydrofolate cyclohydrolase</fullName>
        <ecNumber evidence="3">3.5.4.9</ecNumber>
    </recommendedName>
</protein>
<reference evidence="11" key="1">
    <citation type="submission" date="2022-01" db="EMBL/GenBank/DDBJ databases">
        <title>Genome Sequence Resource for Two Populations of Ditylenchus destructor, the Migratory Endoparasitic Phytonematode.</title>
        <authorList>
            <person name="Zhang H."/>
            <person name="Lin R."/>
            <person name="Xie B."/>
        </authorList>
    </citation>
    <scope>NUCLEOTIDE SEQUENCE</scope>
    <source>
        <strain evidence="11">BazhouSP</strain>
    </source>
</reference>
<gene>
    <name evidence="11" type="ORF">DdX_02357</name>
</gene>
<evidence type="ECO:0000256" key="2">
    <source>
        <dbReference type="ARBA" id="ARBA00011738"/>
    </source>
</evidence>
<dbReference type="PRINTS" id="PR00085">
    <property type="entry name" value="THFDHDRGNASE"/>
</dbReference>
<dbReference type="Pfam" id="PF00763">
    <property type="entry name" value="THF_DHG_CYH"/>
    <property type="match status" value="1"/>
</dbReference>